<protein>
    <submittedName>
        <fullName evidence="1">Alternate-type signal peptide domain-containing protein</fullName>
    </submittedName>
</protein>
<dbReference type="Proteomes" id="UP000297866">
    <property type="component" value="Unassembled WGS sequence"/>
</dbReference>
<dbReference type="NCBIfam" id="TIGR04089">
    <property type="entry name" value="exp_by_SipW_III"/>
    <property type="match status" value="1"/>
</dbReference>
<keyword evidence="2" id="KW-1185">Reference proteome</keyword>
<gene>
    <name evidence="1" type="ORF">E3O23_15325</name>
</gene>
<dbReference type="AlphaFoldDB" id="A0A4R8UAR2"/>
<accession>A0A4R8UAR2</accession>
<dbReference type="NCBIfam" id="TIGR04088">
    <property type="entry name" value="cognate_SipW"/>
    <property type="match status" value="1"/>
</dbReference>
<dbReference type="OrthoDB" id="4466954at2"/>
<sequence length="184" mass="17805">MNKLLVGAIAGAAGVALLLGGAGTFALWNDSAAVAGGTIVAGSLDVTPTVAAGSWTVNGVAQGTLSGFKAVPGDVLAYTKTMNVTASGDNLLATLTLDPASISPTVALDAEDLALTSYLTSTATIAATATGAGISGTSPSYSVNAGTSVVTVTVTLTFPSGAGNDAQLGSVKLNDLNVTLNQTS</sequence>
<dbReference type="EMBL" id="SOEZ01000075">
    <property type="protein sequence ID" value="TFB47230.1"/>
    <property type="molecule type" value="Genomic_DNA"/>
</dbReference>
<proteinExistence type="predicted"/>
<evidence type="ECO:0000313" key="1">
    <source>
        <dbReference type="EMBL" id="TFB47230.1"/>
    </source>
</evidence>
<dbReference type="InterPro" id="IPR024006">
    <property type="entry name" value="Alt_signal_exp_actinobact"/>
</dbReference>
<name>A0A4R8UAR2_9MICO</name>
<evidence type="ECO:0000313" key="2">
    <source>
        <dbReference type="Proteomes" id="UP000297866"/>
    </source>
</evidence>
<dbReference type="InterPro" id="IPR023833">
    <property type="entry name" value="Signal_pept_SipW-depend-type"/>
</dbReference>
<dbReference type="RefSeq" id="WP_134492492.1">
    <property type="nucleotide sequence ID" value="NZ_SOEZ01000075.1"/>
</dbReference>
<comment type="caution">
    <text evidence="1">The sequence shown here is derived from an EMBL/GenBank/DDBJ whole genome shotgun (WGS) entry which is preliminary data.</text>
</comment>
<organism evidence="1 2">
    <name type="scientific">Cryobacterium tagatosivorans</name>
    <dbReference type="NCBI Taxonomy" id="1259199"/>
    <lineage>
        <taxon>Bacteria</taxon>
        <taxon>Bacillati</taxon>
        <taxon>Actinomycetota</taxon>
        <taxon>Actinomycetes</taxon>
        <taxon>Micrococcales</taxon>
        <taxon>Microbacteriaceae</taxon>
        <taxon>Cryobacterium</taxon>
    </lineage>
</organism>
<reference evidence="1 2" key="1">
    <citation type="submission" date="2019-03" db="EMBL/GenBank/DDBJ databases">
        <title>Genomics of glacier-inhabiting Cryobacterium strains.</title>
        <authorList>
            <person name="Liu Q."/>
            <person name="Xin Y.-H."/>
        </authorList>
    </citation>
    <scope>NUCLEOTIDE SEQUENCE [LARGE SCALE GENOMIC DNA]</scope>
    <source>
        <strain evidence="1 2">Sr47</strain>
    </source>
</reference>